<feature type="domain" description="RSE1/DDB1/CPSF1 first beta-propeller" evidence="5">
    <location>
        <begin position="21"/>
        <end position="410"/>
    </location>
</feature>
<dbReference type="InterPro" id="IPR004871">
    <property type="entry name" value="RSE1/DDB1/CPSF1_C"/>
</dbReference>
<dbReference type="Pfam" id="PF10433">
    <property type="entry name" value="Beta-prop_RSE1_1st"/>
    <property type="match status" value="1"/>
</dbReference>
<keyword evidence="2" id="KW-0539">Nucleus</keyword>
<evidence type="ECO:0000256" key="3">
    <source>
        <dbReference type="SAM" id="MobiDB-lite"/>
    </source>
</evidence>
<dbReference type="InterPro" id="IPR018846">
    <property type="entry name" value="Beta-prop_RSE1/DDB1/CPSF1_1st"/>
</dbReference>
<dbReference type="InterPro" id="IPR058543">
    <property type="entry name" value="Beta-prop_RSE1/DDB1/CPSF1_2nd"/>
</dbReference>
<keyword evidence="8" id="KW-1185">Reference proteome</keyword>
<dbReference type="Proteomes" id="UP000282613">
    <property type="component" value="Unassembled WGS sequence"/>
</dbReference>
<dbReference type="EMBL" id="UYRS01019095">
    <property type="protein sequence ID" value="VDK42834.1"/>
    <property type="molecule type" value="Genomic_DNA"/>
</dbReference>
<evidence type="ECO:0000313" key="8">
    <source>
        <dbReference type="Proteomes" id="UP000282613"/>
    </source>
</evidence>
<reference evidence="9" key="1">
    <citation type="submission" date="2016-04" db="UniProtKB">
        <authorList>
            <consortium name="WormBaseParasite"/>
        </authorList>
    </citation>
    <scope>IDENTIFICATION</scope>
</reference>
<evidence type="ECO:0000259" key="5">
    <source>
        <dbReference type="Pfam" id="PF10433"/>
    </source>
</evidence>
<dbReference type="Pfam" id="PF03178">
    <property type="entry name" value="CPSF_A"/>
    <property type="match status" value="1"/>
</dbReference>
<feature type="region of interest" description="Disordered" evidence="3">
    <location>
        <begin position="414"/>
        <end position="459"/>
    </location>
</feature>
<feature type="domain" description="RSE1/DDB1/CPSF1 C-terminal" evidence="4">
    <location>
        <begin position="1263"/>
        <end position="1615"/>
    </location>
</feature>
<dbReference type="WBParaSite" id="TASK_0000932601-mRNA-1">
    <property type="protein sequence ID" value="TASK_0000932601-mRNA-1"/>
    <property type="gene ID" value="TASK_0000932601"/>
</dbReference>
<reference evidence="7 8" key="2">
    <citation type="submission" date="2018-11" db="EMBL/GenBank/DDBJ databases">
        <authorList>
            <consortium name="Pathogen Informatics"/>
        </authorList>
    </citation>
    <scope>NUCLEOTIDE SEQUENCE [LARGE SCALE GENOMIC DNA]</scope>
</reference>
<dbReference type="InterPro" id="IPR050358">
    <property type="entry name" value="RSE1/DDB1/CFT1"/>
</dbReference>
<dbReference type="InterPro" id="IPR015943">
    <property type="entry name" value="WD40/YVTN_repeat-like_dom_sf"/>
</dbReference>
<accession>A0A158RAH1</accession>
<dbReference type="OrthoDB" id="6109at2759"/>
<organism evidence="9">
    <name type="scientific">Taenia asiatica</name>
    <name type="common">Asian tapeworm</name>
    <dbReference type="NCBI Taxonomy" id="60517"/>
    <lineage>
        <taxon>Eukaryota</taxon>
        <taxon>Metazoa</taxon>
        <taxon>Spiralia</taxon>
        <taxon>Lophotrochozoa</taxon>
        <taxon>Platyhelminthes</taxon>
        <taxon>Cestoda</taxon>
        <taxon>Eucestoda</taxon>
        <taxon>Cyclophyllidea</taxon>
        <taxon>Taeniidae</taxon>
        <taxon>Taenia</taxon>
    </lineage>
</organism>
<evidence type="ECO:0000313" key="9">
    <source>
        <dbReference type="WBParaSite" id="TASK_0000932601-mRNA-1"/>
    </source>
</evidence>
<evidence type="ECO:0000259" key="6">
    <source>
        <dbReference type="Pfam" id="PF23726"/>
    </source>
</evidence>
<sequence>MDLSRPTNFSTFFRQISSPTAVTHSIYCNILHPTHRNLVIVRGNLLEVYDIRGDSGHEYLAYITGTSLYEEVKAIASVRLRNGPLDSILLSFSEAKVSALTFDIHTYEFKTCSLHTYEQSTLKGGRLQFTRPPQLRVDPLQRCAVMLVYDRFLAVLPFRRVDALTSPLHSIDQHATPAVDSPWQSKANAPVLPTFTTYLSTSTGEPINHVIDMQFLFGFYEPTLLVLYEPSGTWTGRVSVRRDTCCIVALSLNLQERTNPIIWFQELLPYDCHTVLPIQMPIGGVVILATNSIIYLKQTLPSRGLPLNYYTKVSTNFPFRQDVPPCGPLSLDGCRASLLSSSEILIVTREGTFYILTLLLEKANNTVTELFLSKVGSYVQAEVITLLDNQCLFVGSCLSDSLLMGFSVTQKSVNNSELPTPVPNNVNDENDDTERPAKQPRSALQSEAPEAQTSLTESDLTDIELYGPNALRKPTRSFVINDYTFTALDTLRNIGPVTSITASEVPCLATGQTDPTDESLTQAQVELAHTELIACVTRKSSVGSAILQLHRSVRARGLTAFELPEYSSLWSLYGPPIGTFTEQKKAESDELQDKESTTSLRGDEDKENNDQNDKPEVLDDSAAPQSIESEPLPSDADDVQSTTTCSVHSYLLLTREDSSMILEVGKEIVELEVSGFKTTETTVIAANLGFKTMRTEQERSAESAKEDGEKELEVGVDYPYIIQVCPTSFRLLNGPHLVEELHLTNDSRIILASVADPYVLVSTEDDNLILVVLQGHSVNDCDRRKQATDKVADQRHRSLVDSELNDLKTTSEGLPSPRHLELSWPKVTQIAPPICFCLYHDETGRLTQWLGRNVGPNLLSNAPKGATEEAKAASINDPTTNRSSLDEEDMLLYGEVLDICKREGHVDQVRADRANSQPSSDFIMEESAFRETTSAYFAFIVFSNGVLEIYSIPRFTCLFEMRQFNELPNLLVDSLGMPEVEKAKQARFVLHLSVESEDLPPPIREIAVFPLDREQGRPVLFVRTDREVICYEALCALPGEAVPLTPVPSSQDSTDPARSRCLLRWIRLPVSCPLMAPSRLRSDPRVADIQAKLISKSNVLHPFEAIGGHRGIFVCGSHPVWMFCNRLGHIYVFPHTIDGIITSFAPLNIASCPDGFVYFTHTNEMKLATLPPGYSYEHELGIGTIPVDGCAHFVQYHLESKTYVVISSTETECRTIVRLNAEGNKEEELVDRPDTCIFPKIDVFKLQALASLPTTNLRSAPRFEVVPNSTIEFEAFESVSCLVTVQLSSDLTFDETKNYLALGANLSYGEEIPVRGRIILIDIIEVVPEPGQPLTRHKVKTVYDGDQKGPVTALASCQGYLVSAVGQKIYIWALKGGDLEGVAFVDTDLYIHTLLCVNNLILAADVLKSIQLLRFQSNMRVLSLVSRDTAFREVFTANFFVDGVKLGFLVTDNLGNLMVYSYDPEELASCSGRRLVRRVDMRLPSVATACLRVGNRFRHPLLAVKALQAEVNELRRNRNKLTTPVVGSGLLAALEYERTRHSVYLGTRNGAVYLITPIRDKMSSRLKIVEKNLIQCIGCTAGLIPRVCRQYNQPLPELSNPCGNVVDGDLIQRYLLLPHGLRVEVAKKSGQSLDSVGDLCSYCYRREHKFGCGLPVPD</sequence>
<feature type="domain" description="RSE1/DDB1/CPSF1 second beta-propeller" evidence="6">
    <location>
        <begin position="631"/>
        <end position="1170"/>
    </location>
</feature>
<evidence type="ECO:0000256" key="1">
    <source>
        <dbReference type="ARBA" id="ARBA00004123"/>
    </source>
</evidence>
<feature type="region of interest" description="Disordered" evidence="3">
    <location>
        <begin position="583"/>
        <end position="641"/>
    </location>
</feature>
<dbReference type="GO" id="GO:0005634">
    <property type="term" value="C:nucleus"/>
    <property type="evidence" value="ECO:0007669"/>
    <property type="project" value="UniProtKB-SubCell"/>
</dbReference>
<protein>
    <submittedName>
        <fullName evidence="9">CPSF_A domain-containing protein</fullName>
    </submittedName>
</protein>
<dbReference type="GO" id="GO:0003676">
    <property type="term" value="F:nucleic acid binding"/>
    <property type="evidence" value="ECO:0007669"/>
    <property type="project" value="InterPro"/>
</dbReference>
<name>A0A158RAH1_TAEAS</name>
<dbReference type="Pfam" id="PF23726">
    <property type="entry name" value="Beta-prop_RSE1_2nd"/>
    <property type="match status" value="1"/>
</dbReference>
<evidence type="ECO:0000259" key="4">
    <source>
        <dbReference type="Pfam" id="PF03178"/>
    </source>
</evidence>
<feature type="region of interest" description="Disordered" evidence="3">
    <location>
        <begin position="861"/>
        <end position="883"/>
    </location>
</feature>
<proteinExistence type="predicted"/>
<comment type="subcellular location">
    <subcellularLocation>
        <location evidence="1">Nucleus</location>
    </subcellularLocation>
</comment>
<dbReference type="Gene3D" id="2.130.10.10">
    <property type="entry name" value="YVTN repeat-like/Quinoprotein amine dehydrogenase"/>
    <property type="match status" value="3"/>
</dbReference>
<feature type="compositionally biased region" description="Basic and acidic residues" evidence="3">
    <location>
        <begin position="583"/>
        <end position="617"/>
    </location>
</feature>
<evidence type="ECO:0000256" key="2">
    <source>
        <dbReference type="ARBA" id="ARBA00023242"/>
    </source>
</evidence>
<evidence type="ECO:0000313" key="7">
    <source>
        <dbReference type="EMBL" id="VDK42834.1"/>
    </source>
</evidence>
<dbReference type="PANTHER" id="PTHR10644">
    <property type="entry name" value="DNA REPAIR/RNA PROCESSING CPSF FAMILY"/>
    <property type="match status" value="1"/>
</dbReference>
<dbReference type="STRING" id="60517.A0A158RAH1"/>
<gene>
    <name evidence="7" type="ORF">TASK_LOCUS9327</name>
</gene>